<name>A0AAW6DE26_MEDGN</name>
<dbReference type="Gene3D" id="2.40.260.10">
    <property type="entry name" value="Sortase"/>
    <property type="match status" value="1"/>
</dbReference>
<sequence>MAGTIRKIVACGMLIMGIVLTGLAYREHQPFAEARVKQEALVQMAVAELEKGSEDPLDRQIDFESLQRLNPDIIGWIYAPQIEVDQPILKGSSDTEYLNRDFEGNYSPLGSIFTWAHAEERLSDAHLCLFGHNMISGQMFGRLDAFTEESFRKENSKLYLYTPDRAKELEVESVYTCQNQDAIFQDDWKTESEQQMVTLATCTGYSSTTDRLVVNCKVAKEKLVL</sequence>
<dbReference type="InterPro" id="IPR005754">
    <property type="entry name" value="Sortase"/>
</dbReference>
<proteinExistence type="predicted"/>
<evidence type="ECO:0000256" key="2">
    <source>
        <dbReference type="PIRSR" id="PIRSR605754-1"/>
    </source>
</evidence>
<dbReference type="EMBL" id="JAQMLA010000042">
    <property type="protein sequence ID" value="MDB8687590.1"/>
    <property type="molecule type" value="Genomic_DNA"/>
</dbReference>
<dbReference type="InterPro" id="IPR023365">
    <property type="entry name" value="Sortase_dom-sf"/>
</dbReference>
<dbReference type="GO" id="GO:0016787">
    <property type="term" value="F:hydrolase activity"/>
    <property type="evidence" value="ECO:0007669"/>
    <property type="project" value="UniProtKB-KW"/>
</dbReference>
<dbReference type="AlphaFoldDB" id="A0AAW6DE26"/>
<protein>
    <submittedName>
        <fullName evidence="3">Class B sortase</fullName>
    </submittedName>
</protein>
<dbReference type="RefSeq" id="WP_272108014.1">
    <property type="nucleotide sequence ID" value="NZ_DAWDPA010000038.1"/>
</dbReference>
<dbReference type="InterPro" id="IPR009835">
    <property type="entry name" value="SrtB"/>
</dbReference>
<dbReference type="Pfam" id="PF04203">
    <property type="entry name" value="Sortase"/>
    <property type="match status" value="1"/>
</dbReference>
<feature type="active site" description="Acyl-thioester intermediate" evidence="2">
    <location>
        <position position="202"/>
    </location>
</feature>
<evidence type="ECO:0000313" key="4">
    <source>
        <dbReference type="Proteomes" id="UP001212160"/>
    </source>
</evidence>
<accession>A0AAW6DE26</accession>
<gene>
    <name evidence="3" type="ORF">PNW85_13085</name>
</gene>
<dbReference type="SUPFAM" id="SSF63817">
    <property type="entry name" value="Sortase"/>
    <property type="match status" value="1"/>
</dbReference>
<dbReference type="Proteomes" id="UP001212160">
    <property type="component" value="Unassembled WGS sequence"/>
</dbReference>
<comment type="caution">
    <text evidence="3">The sequence shown here is derived from an EMBL/GenBank/DDBJ whole genome shotgun (WGS) entry which is preliminary data.</text>
</comment>
<evidence type="ECO:0000313" key="3">
    <source>
        <dbReference type="EMBL" id="MDB8687590.1"/>
    </source>
</evidence>
<keyword evidence="1" id="KW-0378">Hydrolase</keyword>
<feature type="active site" description="Proton donor/acceptor" evidence="2">
    <location>
        <position position="132"/>
    </location>
</feature>
<dbReference type="CDD" id="cd05826">
    <property type="entry name" value="Sortase_B"/>
    <property type="match status" value="1"/>
</dbReference>
<reference evidence="3" key="1">
    <citation type="submission" date="2023-01" db="EMBL/GenBank/DDBJ databases">
        <title>Human gut microbiome strain richness.</title>
        <authorList>
            <person name="Chen-Liaw A."/>
        </authorList>
    </citation>
    <scope>NUCLEOTIDE SEQUENCE</scope>
    <source>
        <strain evidence="3">RTP21484st1_H11_RTP21484_190118</strain>
    </source>
</reference>
<organism evidence="3 4">
    <name type="scientific">Mediterraneibacter gnavus</name>
    <name type="common">Ruminococcus gnavus</name>
    <dbReference type="NCBI Taxonomy" id="33038"/>
    <lineage>
        <taxon>Bacteria</taxon>
        <taxon>Bacillati</taxon>
        <taxon>Bacillota</taxon>
        <taxon>Clostridia</taxon>
        <taxon>Lachnospirales</taxon>
        <taxon>Lachnospiraceae</taxon>
        <taxon>Mediterraneibacter</taxon>
    </lineage>
</organism>
<evidence type="ECO:0000256" key="1">
    <source>
        <dbReference type="ARBA" id="ARBA00022801"/>
    </source>
</evidence>